<dbReference type="CDD" id="cd07067">
    <property type="entry name" value="HP_PGM_like"/>
    <property type="match status" value="1"/>
</dbReference>
<organism evidence="1 2">
    <name type="scientific">Zoogloea dura</name>
    <dbReference type="NCBI Taxonomy" id="2728840"/>
    <lineage>
        <taxon>Bacteria</taxon>
        <taxon>Pseudomonadati</taxon>
        <taxon>Pseudomonadota</taxon>
        <taxon>Betaproteobacteria</taxon>
        <taxon>Rhodocyclales</taxon>
        <taxon>Zoogloeaceae</taxon>
        <taxon>Zoogloea</taxon>
    </lineage>
</organism>
<evidence type="ECO:0000313" key="1">
    <source>
        <dbReference type="EMBL" id="NML25269.1"/>
    </source>
</evidence>
<dbReference type="Gene3D" id="3.40.50.1240">
    <property type="entry name" value="Phosphoglycerate mutase-like"/>
    <property type="match status" value="1"/>
</dbReference>
<gene>
    <name evidence="1" type="ORF">HHL15_05920</name>
</gene>
<comment type="caution">
    <text evidence="1">The sequence shown here is derived from an EMBL/GenBank/DDBJ whole genome shotgun (WGS) entry which is preliminary data.</text>
</comment>
<dbReference type="InterPro" id="IPR050275">
    <property type="entry name" value="PGM_Phosphatase"/>
</dbReference>
<dbReference type="GO" id="GO:0016791">
    <property type="term" value="F:phosphatase activity"/>
    <property type="evidence" value="ECO:0007669"/>
    <property type="project" value="TreeGrafter"/>
</dbReference>
<name>A0A848G286_9RHOO</name>
<evidence type="ECO:0000313" key="2">
    <source>
        <dbReference type="Proteomes" id="UP000580043"/>
    </source>
</evidence>
<dbReference type="GO" id="GO:0005737">
    <property type="term" value="C:cytoplasm"/>
    <property type="evidence" value="ECO:0007669"/>
    <property type="project" value="TreeGrafter"/>
</dbReference>
<sequence>MELYLIRHPRPAVAPGICYGQTDLGLAESATEVARRLLPLLPSAFALHASPLTRARLLAEALGIPRLDPRLKEIHFGEWEGRSFEDIGQTALDAWVASPLDFSPPGGESPRAMAARVLDFVATLRDEAPAAAVVVAHGGPLRAIAGHLLGLPPERWLGLDFACGEVSRLDLHDWGTVLRWFNRRDAGSAASGA</sequence>
<reference evidence="1 2" key="1">
    <citation type="submission" date="2020-04" db="EMBL/GenBank/DDBJ databases">
        <title>Zoogloea sp. G-4-1-14 isolated from soil.</title>
        <authorList>
            <person name="Dahal R.H."/>
        </authorList>
    </citation>
    <scope>NUCLEOTIDE SEQUENCE [LARGE SCALE GENOMIC DNA]</scope>
    <source>
        <strain evidence="1 2">G-4-1-14</strain>
    </source>
</reference>
<proteinExistence type="predicted"/>
<protein>
    <submittedName>
        <fullName evidence="1">Alpha-ribazole phosphatase family protein</fullName>
    </submittedName>
</protein>
<dbReference type="SUPFAM" id="SSF53254">
    <property type="entry name" value="Phosphoglycerate mutase-like"/>
    <property type="match status" value="1"/>
</dbReference>
<keyword evidence="2" id="KW-1185">Reference proteome</keyword>
<dbReference type="Proteomes" id="UP000580043">
    <property type="component" value="Unassembled WGS sequence"/>
</dbReference>
<accession>A0A848G286</accession>
<dbReference type="PANTHER" id="PTHR48100:SF1">
    <property type="entry name" value="HISTIDINE PHOSPHATASE FAMILY PROTEIN-RELATED"/>
    <property type="match status" value="1"/>
</dbReference>
<dbReference type="Pfam" id="PF00300">
    <property type="entry name" value="His_Phos_1"/>
    <property type="match status" value="1"/>
</dbReference>
<dbReference type="PANTHER" id="PTHR48100">
    <property type="entry name" value="BROAD-SPECIFICITY PHOSPHATASE YOR283W-RELATED"/>
    <property type="match status" value="1"/>
</dbReference>
<dbReference type="RefSeq" id="WP_169144904.1">
    <property type="nucleotide sequence ID" value="NZ_JABBGA010000003.1"/>
</dbReference>
<dbReference type="InterPro" id="IPR013078">
    <property type="entry name" value="His_Pase_superF_clade-1"/>
</dbReference>
<dbReference type="InterPro" id="IPR029033">
    <property type="entry name" value="His_PPase_superfam"/>
</dbReference>
<dbReference type="AlphaFoldDB" id="A0A848G286"/>
<dbReference type="EMBL" id="JABBGA010000003">
    <property type="protein sequence ID" value="NML25269.1"/>
    <property type="molecule type" value="Genomic_DNA"/>
</dbReference>
<dbReference type="SMART" id="SM00855">
    <property type="entry name" value="PGAM"/>
    <property type="match status" value="1"/>
</dbReference>